<dbReference type="SUPFAM" id="SSF52540">
    <property type="entry name" value="P-loop containing nucleoside triphosphate hydrolases"/>
    <property type="match status" value="1"/>
</dbReference>
<dbReference type="Pfam" id="PF14492">
    <property type="entry name" value="EFG_III"/>
    <property type="match status" value="1"/>
</dbReference>
<dbReference type="CDD" id="cd03691">
    <property type="entry name" value="BipA_TypA_II"/>
    <property type="match status" value="1"/>
</dbReference>
<dbReference type="PANTHER" id="PTHR42908:SF8">
    <property type="entry name" value="TR-TYPE G DOMAIN-CONTAINING PROTEIN"/>
    <property type="match status" value="1"/>
</dbReference>
<proteinExistence type="inferred from homology"/>
<comment type="caution">
    <text evidence="6">The sequence shown here is derived from an EMBL/GenBank/DDBJ whole genome shotgun (WGS) entry which is preliminary data.</text>
</comment>
<dbReference type="InterPro" id="IPR035647">
    <property type="entry name" value="EFG_III/V"/>
</dbReference>
<dbReference type="NCBIfam" id="TIGR01394">
    <property type="entry name" value="TypA_BipA"/>
    <property type="match status" value="1"/>
</dbReference>
<keyword evidence="4" id="KW-0820">tRNA-binding</keyword>
<dbReference type="SMART" id="SM00838">
    <property type="entry name" value="EFG_C"/>
    <property type="match status" value="1"/>
</dbReference>
<name>A0A9D1ZQ58_9LACO</name>
<keyword evidence="4" id="KW-0699">rRNA-binding</keyword>
<comment type="catalytic activity">
    <reaction evidence="3 4">
        <text>GTP + H2O = GDP + phosphate + H(+)</text>
        <dbReference type="Rhea" id="RHEA:19669"/>
        <dbReference type="ChEBI" id="CHEBI:15377"/>
        <dbReference type="ChEBI" id="CHEBI:15378"/>
        <dbReference type="ChEBI" id="CHEBI:37565"/>
        <dbReference type="ChEBI" id="CHEBI:43474"/>
        <dbReference type="ChEBI" id="CHEBI:58189"/>
    </reaction>
</comment>
<dbReference type="Pfam" id="PF00009">
    <property type="entry name" value="GTP_EFTU"/>
    <property type="match status" value="1"/>
</dbReference>
<dbReference type="PROSITE" id="PS00301">
    <property type="entry name" value="G_TR_1"/>
    <property type="match status" value="1"/>
</dbReference>
<keyword evidence="4" id="KW-0690">Ribosome biogenesis</keyword>
<dbReference type="EC" id="3.6.5.-" evidence="4"/>
<dbReference type="GO" id="GO:0043022">
    <property type="term" value="F:ribosome binding"/>
    <property type="evidence" value="ECO:0007669"/>
    <property type="project" value="UniProtKB-UniRule"/>
</dbReference>
<dbReference type="Gene3D" id="3.30.70.870">
    <property type="entry name" value="Elongation Factor G (Translational Gtpase), domain 3"/>
    <property type="match status" value="1"/>
</dbReference>
<dbReference type="GO" id="GO:0019843">
    <property type="term" value="F:rRNA binding"/>
    <property type="evidence" value="ECO:0007669"/>
    <property type="project" value="UniProtKB-KW"/>
</dbReference>
<dbReference type="Gene3D" id="2.40.50.250">
    <property type="entry name" value="bipa protein"/>
    <property type="match status" value="1"/>
</dbReference>
<dbReference type="InterPro" id="IPR005225">
    <property type="entry name" value="Small_GTP-bd"/>
</dbReference>
<dbReference type="GO" id="GO:0003924">
    <property type="term" value="F:GTPase activity"/>
    <property type="evidence" value="ECO:0007669"/>
    <property type="project" value="UniProtKB-UniRule"/>
</dbReference>
<dbReference type="InterPro" id="IPR009000">
    <property type="entry name" value="Transl_B-barrel_sf"/>
</dbReference>
<dbReference type="InterPro" id="IPR047041">
    <property type="entry name" value="BipA_GTP-bd_dom"/>
</dbReference>
<dbReference type="Gene3D" id="2.40.30.10">
    <property type="entry name" value="Translation factors"/>
    <property type="match status" value="1"/>
</dbReference>
<dbReference type="GO" id="GO:0000049">
    <property type="term" value="F:tRNA binding"/>
    <property type="evidence" value="ECO:0007669"/>
    <property type="project" value="UniProtKB-KW"/>
</dbReference>
<dbReference type="InterPro" id="IPR006298">
    <property type="entry name" value="BipA"/>
</dbReference>
<dbReference type="Pfam" id="PF03144">
    <property type="entry name" value="GTP_EFTU_D2"/>
    <property type="match status" value="1"/>
</dbReference>
<dbReference type="GO" id="GO:0005525">
    <property type="term" value="F:GTP binding"/>
    <property type="evidence" value="ECO:0007669"/>
    <property type="project" value="UniProtKB-UniRule"/>
</dbReference>
<dbReference type="SUPFAM" id="SSF50447">
    <property type="entry name" value="Translation proteins"/>
    <property type="match status" value="1"/>
</dbReference>
<dbReference type="GO" id="GO:0005829">
    <property type="term" value="C:cytosol"/>
    <property type="evidence" value="ECO:0007669"/>
    <property type="project" value="TreeGrafter"/>
</dbReference>
<dbReference type="InterPro" id="IPR000795">
    <property type="entry name" value="T_Tr_GTP-bd_dom"/>
</dbReference>
<feature type="binding site" evidence="4">
    <location>
        <begin position="24"/>
        <end position="29"/>
    </location>
    <ligand>
        <name>GTP</name>
        <dbReference type="ChEBI" id="CHEBI:37565"/>
    </ligand>
</feature>
<organism evidence="6 7">
    <name type="scientific">Candidatus Companilactobacillus pullicola</name>
    <dbReference type="NCBI Taxonomy" id="2838523"/>
    <lineage>
        <taxon>Bacteria</taxon>
        <taxon>Bacillati</taxon>
        <taxon>Bacillota</taxon>
        <taxon>Bacilli</taxon>
        <taxon>Lactobacillales</taxon>
        <taxon>Lactobacillaceae</taxon>
        <taxon>Companilactobacillus</taxon>
    </lineage>
</organism>
<dbReference type="InterPro" id="IPR035651">
    <property type="entry name" value="BipA_V"/>
</dbReference>
<comment type="subunit">
    <text evidence="4">Monomer.</text>
</comment>
<dbReference type="FunFam" id="3.30.70.240:FF:000002">
    <property type="entry name" value="GTP-binding protein TypA"/>
    <property type="match status" value="1"/>
</dbReference>
<dbReference type="Proteomes" id="UP000824013">
    <property type="component" value="Unassembled WGS sequence"/>
</dbReference>
<comment type="subcellular location">
    <subcellularLocation>
        <location evidence="4">Cytoplasm</location>
    </subcellularLocation>
    <text evidence="4">Binds to ribosomes.</text>
</comment>
<dbReference type="CDD" id="cd01891">
    <property type="entry name" value="TypA_BipA"/>
    <property type="match status" value="1"/>
</dbReference>
<feature type="binding site" evidence="4">
    <location>
        <begin position="137"/>
        <end position="140"/>
    </location>
    <ligand>
        <name>GTP</name>
        <dbReference type="ChEBI" id="CHEBI:37565"/>
    </ligand>
</feature>
<feature type="domain" description="Tr-type G" evidence="5">
    <location>
        <begin position="12"/>
        <end position="209"/>
    </location>
</feature>
<dbReference type="FunFam" id="2.40.50.250:FF:000001">
    <property type="entry name" value="GTP-binding protein TypA"/>
    <property type="match status" value="1"/>
</dbReference>
<comment type="similarity">
    <text evidence="4">Belongs to the TRAFAC class translation factor GTPase superfamily. Classic translation factor GTPase family. BipA subfamily.</text>
</comment>
<protein>
    <recommendedName>
        <fullName evidence="4">Large ribosomal subunit assembly factor BipA</fullName>
        <ecNumber evidence="4">3.6.5.-</ecNumber>
    </recommendedName>
    <alternativeName>
        <fullName evidence="4">GTP-binding protein BipA</fullName>
    </alternativeName>
</protein>
<dbReference type="PROSITE" id="PS51722">
    <property type="entry name" value="G_TR_2"/>
    <property type="match status" value="1"/>
</dbReference>
<dbReference type="HAMAP" id="MF_00849">
    <property type="entry name" value="BipA"/>
    <property type="match status" value="1"/>
</dbReference>
<dbReference type="CDD" id="cd16263">
    <property type="entry name" value="BipA_III"/>
    <property type="match status" value="1"/>
</dbReference>
<keyword evidence="1 4" id="KW-0547">Nucleotide-binding</keyword>
<dbReference type="Pfam" id="PF00679">
    <property type="entry name" value="EFG_C"/>
    <property type="match status" value="1"/>
</dbReference>
<dbReference type="Gene3D" id="3.30.70.240">
    <property type="match status" value="1"/>
</dbReference>
<keyword evidence="4" id="KW-0963">Cytoplasm</keyword>
<keyword evidence="4" id="KW-0694">RNA-binding</keyword>
<dbReference type="FunFam" id="3.40.50.300:FF:000055">
    <property type="entry name" value="GTP-binding protein TypA"/>
    <property type="match status" value="1"/>
</dbReference>
<gene>
    <name evidence="6" type="primary">typA</name>
    <name evidence="4" type="synonym">bipA</name>
    <name evidence="6" type="ORF">H9820_12540</name>
</gene>
<dbReference type="Gene3D" id="3.40.50.300">
    <property type="entry name" value="P-loop containing nucleotide triphosphate hydrolases"/>
    <property type="match status" value="1"/>
</dbReference>
<dbReference type="FunFam" id="2.40.30.10:FF:000016">
    <property type="entry name" value="GTP-binding protein TypA"/>
    <property type="match status" value="1"/>
</dbReference>
<dbReference type="FunFam" id="3.30.70.870:FF:000003">
    <property type="entry name" value="GTP-binding protein TypA"/>
    <property type="match status" value="1"/>
</dbReference>
<dbReference type="InterPro" id="IPR004161">
    <property type="entry name" value="EFTu-like_2"/>
</dbReference>
<dbReference type="InterPro" id="IPR041095">
    <property type="entry name" value="EFG_II"/>
</dbReference>
<evidence type="ECO:0000256" key="4">
    <source>
        <dbReference type="HAMAP-Rule" id="MF_00849"/>
    </source>
</evidence>
<keyword evidence="2 4" id="KW-0342">GTP-binding</keyword>
<dbReference type="PRINTS" id="PR00315">
    <property type="entry name" value="ELONGATNFCT"/>
</dbReference>
<keyword evidence="4" id="KW-0378">Hydrolase</keyword>
<evidence type="ECO:0000259" key="5">
    <source>
        <dbReference type="PROSITE" id="PS51722"/>
    </source>
</evidence>
<dbReference type="InterPro" id="IPR031157">
    <property type="entry name" value="G_TR_CS"/>
</dbReference>
<dbReference type="InterPro" id="IPR047042">
    <property type="entry name" value="BipA_II"/>
</dbReference>
<evidence type="ECO:0000313" key="6">
    <source>
        <dbReference type="EMBL" id="HIY93754.1"/>
    </source>
</evidence>
<dbReference type="SUPFAM" id="SSF54980">
    <property type="entry name" value="EF-G C-terminal domain-like"/>
    <property type="match status" value="2"/>
</dbReference>
<reference evidence="6" key="2">
    <citation type="submission" date="2021-04" db="EMBL/GenBank/DDBJ databases">
        <authorList>
            <person name="Gilroy R."/>
        </authorList>
    </citation>
    <scope>NUCLEOTIDE SEQUENCE</scope>
    <source>
        <strain evidence="6">3204</strain>
    </source>
</reference>
<dbReference type="Pfam" id="PF21018">
    <property type="entry name" value="BipA_C"/>
    <property type="match status" value="1"/>
</dbReference>
<dbReference type="GO" id="GO:1990904">
    <property type="term" value="C:ribonucleoprotein complex"/>
    <property type="evidence" value="ECO:0007669"/>
    <property type="project" value="TreeGrafter"/>
</dbReference>
<evidence type="ECO:0000256" key="3">
    <source>
        <dbReference type="ARBA" id="ARBA00048548"/>
    </source>
</evidence>
<evidence type="ECO:0000256" key="2">
    <source>
        <dbReference type="ARBA" id="ARBA00023134"/>
    </source>
</evidence>
<dbReference type="InterPro" id="IPR048876">
    <property type="entry name" value="BipA_C"/>
</dbReference>
<evidence type="ECO:0000313" key="7">
    <source>
        <dbReference type="Proteomes" id="UP000824013"/>
    </source>
</evidence>
<dbReference type="CDD" id="cd03710">
    <property type="entry name" value="BipA_TypA_C"/>
    <property type="match status" value="1"/>
</dbReference>
<dbReference type="InterPro" id="IPR047043">
    <property type="entry name" value="BipA_III"/>
</dbReference>
<accession>A0A9D1ZQ58</accession>
<dbReference type="InterPro" id="IPR000640">
    <property type="entry name" value="EFG_V-like"/>
</dbReference>
<dbReference type="EMBL" id="DXCM01000091">
    <property type="protein sequence ID" value="HIY93754.1"/>
    <property type="molecule type" value="Genomic_DNA"/>
</dbReference>
<dbReference type="GO" id="GO:0010467">
    <property type="term" value="P:gene expression"/>
    <property type="evidence" value="ECO:0007669"/>
    <property type="project" value="UniProtKB-ARBA"/>
</dbReference>
<dbReference type="InterPro" id="IPR042116">
    <property type="entry name" value="TypA/BipA_C"/>
</dbReference>
<comment type="function">
    <text evidence="4">A 50S ribosomal subunit assembly protein with GTPase activity, required for 50S subunit assembly at low temperatures, may also play a role in translation. Binds GTP and analogs. Binds the 70S ribosome between the 30S and 50S subunits, in a similar position as ribosome-bound EF-G; it contacts a number of ribosomal proteins, both rRNAs and the A-site tRNA.</text>
</comment>
<dbReference type="GO" id="GO:0000027">
    <property type="term" value="P:ribosomal large subunit assembly"/>
    <property type="evidence" value="ECO:0007669"/>
    <property type="project" value="UniProtKB-UniRule"/>
</dbReference>
<dbReference type="PANTHER" id="PTHR42908">
    <property type="entry name" value="TRANSLATION ELONGATION FACTOR-RELATED"/>
    <property type="match status" value="1"/>
</dbReference>
<dbReference type="GO" id="GO:0009409">
    <property type="term" value="P:response to cold"/>
    <property type="evidence" value="ECO:0007669"/>
    <property type="project" value="UniProtKB-ARBA"/>
</dbReference>
<reference evidence="6" key="1">
    <citation type="journal article" date="2021" name="PeerJ">
        <title>Extensive microbial diversity within the chicken gut microbiome revealed by metagenomics and culture.</title>
        <authorList>
            <person name="Gilroy R."/>
            <person name="Ravi A."/>
            <person name="Getino M."/>
            <person name="Pursley I."/>
            <person name="Horton D.L."/>
            <person name="Alikhan N.F."/>
            <person name="Baker D."/>
            <person name="Gharbi K."/>
            <person name="Hall N."/>
            <person name="Watson M."/>
            <person name="Adriaenssens E.M."/>
            <person name="Foster-Nyarko E."/>
            <person name="Jarju S."/>
            <person name="Secka A."/>
            <person name="Antonio M."/>
            <person name="Oren A."/>
            <person name="Chaudhuri R.R."/>
            <person name="La Ragione R."/>
            <person name="Hildebrand F."/>
            <person name="Pallen M.J."/>
        </authorList>
    </citation>
    <scope>NUCLEOTIDE SEQUENCE</scope>
    <source>
        <strain evidence="6">3204</strain>
    </source>
</reference>
<sequence length="619" mass="68866">MEGRTNLTKRREDIRNIAIIAHVDHGKTTLVNEMLKQSDTLGSHYEIQDRALDSNAIERERGITILSKNTAVDYDGKKINILDTPGHADFGGEVERIMKMVDGVLLVVDAYEGTMPQTRFVLKKALEQHLTPIVVINKIDRPGARPAEVVDEVLELFIELGADDSQLDFPVVYASAINGTSSYSDDPADQEHTMNPIFDTILKTIPAPIDNSDEPLQFQVALLDYNDYVGRIGIGRVFRGKIKVGDSVTVMKLDGSTKNFRVTKLFGFLGLNRVEINEAKAGDLIAVSGMEDIYVGETVTPVDHQEALPLLRIDEPTLQMTFLQNNSPFAGREGTEVTARKIEDRLRRQLHTDVSLKVENTDQAGSWLVSGRGELHLSILVEEMRREGFELQLSRPEVIYKTIDNQKCEPFEEVTIDTPDEYVGSVIDSMSQRKGDMENMESTGNGQTRLIFSAPSRGLIGYSTEFLSMTGGYGILNHTFSEYKPVVRNWNPGRRTGALVSINQGPSTTYSLQSVEDRGTLFIGAGVDVYEGMIVGESSRDQDIAVTVTKGKNLTNTRASGKDHAAAIKTPKAMSLEQSIEFLNEDELCEVTPKSVRLRKKILNTNERKKFDKTKKMSK</sequence>
<dbReference type="NCBIfam" id="TIGR00231">
    <property type="entry name" value="small_GTP"/>
    <property type="match status" value="1"/>
</dbReference>
<dbReference type="InterPro" id="IPR027417">
    <property type="entry name" value="P-loop_NTPase"/>
</dbReference>
<evidence type="ECO:0000256" key="1">
    <source>
        <dbReference type="ARBA" id="ARBA00022741"/>
    </source>
</evidence>
<dbReference type="AlphaFoldDB" id="A0A9D1ZQ58"/>